<dbReference type="InterPro" id="IPR021428">
    <property type="entry name" value="DUF3078"/>
</dbReference>
<accession>A0A9D9IZC2</accession>
<dbReference type="Proteomes" id="UP000823772">
    <property type="component" value="Unassembled WGS sequence"/>
</dbReference>
<dbReference type="Pfam" id="PF11276">
    <property type="entry name" value="DUF3078"/>
    <property type="match status" value="1"/>
</dbReference>
<comment type="caution">
    <text evidence="2">The sequence shown here is derived from an EMBL/GenBank/DDBJ whole genome shotgun (WGS) entry which is preliminary data.</text>
</comment>
<evidence type="ECO:0000313" key="3">
    <source>
        <dbReference type="Proteomes" id="UP000823772"/>
    </source>
</evidence>
<dbReference type="AlphaFoldDB" id="A0A9D9IZC2"/>
<reference evidence="2" key="1">
    <citation type="submission" date="2020-10" db="EMBL/GenBank/DDBJ databases">
        <authorList>
            <person name="Gilroy R."/>
        </authorList>
    </citation>
    <scope>NUCLEOTIDE SEQUENCE</scope>
    <source>
        <strain evidence="2">B3-2255</strain>
    </source>
</reference>
<dbReference type="EMBL" id="JADILY010000048">
    <property type="protein sequence ID" value="MBO8481365.1"/>
    <property type="molecule type" value="Genomic_DNA"/>
</dbReference>
<keyword evidence="1" id="KW-0732">Signal</keyword>
<sequence>MRKLIVLFAVLAVCPVCAFAQADTVKTDSAAADTVLAEEYQVAAEMAEEVVAAEEVEPQVEKPKYWTTGLSTQLGFSQVGITQWADGANQSISFNSFIDAFANYAKDKIIWETRLQLAYGIITDIDDGFTKKTDDNIQLDSKFGYNISKNLYLSAQYSFKTQFSNGYKYDGNTIVQKESAFLSPGYTNLALGIDYKPWKWLSLNVAPLTGGVVIVNDPALREKYGNYKTAEDGSKITMPVKFELGAQVKMDIKLKIGSKIDFASYLTLFSDYLDKPQNIRVNWDTVTDFNISKFFSINFRTYLIYDDDIMITDFRNPEAPAKQRVQFKEIFTIGFTYSFGA</sequence>
<evidence type="ECO:0000313" key="2">
    <source>
        <dbReference type="EMBL" id="MBO8481365.1"/>
    </source>
</evidence>
<proteinExistence type="predicted"/>
<evidence type="ECO:0000256" key="1">
    <source>
        <dbReference type="SAM" id="SignalP"/>
    </source>
</evidence>
<reference evidence="2" key="2">
    <citation type="journal article" date="2021" name="PeerJ">
        <title>Extensive microbial diversity within the chicken gut microbiome revealed by metagenomics and culture.</title>
        <authorList>
            <person name="Gilroy R."/>
            <person name="Ravi A."/>
            <person name="Getino M."/>
            <person name="Pursley I."/>
            <person name="Horton D.L."/>
            <person name="Alikhan N.F."/>
            <person name="Baker D."/>
            <person name="Gharbi K."/>
            <person name="Hall N."/>
            <person name="Watson M."/>
            <person name="Adriaenssens E.M."/>
            <person name="Foster-Nyarko E."/>
            <person name="Jarju S."/>
            <person name="Secka A."/>
            <person name="Antonio M."/>
            <person name="Oren A."/>
            <person name="Chaudhuri R.R."/>
            <person name="La Ragione R."/>
            <person name="Hildebrand F."/>
            <person name="Pallen M.J."/>
        </authorList>
    </citation>
    <scope>NUCLEOTIDE SEQUENCE</scope>
    <source>
        <strain evidence="2">B3-2255</strain>
    </source>
</reference>
<feature type="signal peptide" evidence="1">
    <location>
        <begin position="1"/>
        <end position="22"/>
    </location>
</feature>
<name>A0A9D9IZC2_9BACT</name>
<feature type="chain" id="PRO_5038692960" evidence="1">
    <location>
        <begin position="23"/>
        <end position="341"/>
    </location>
</feature>
<gene>
    <name evidence="2" type="ORF">IAC87_02325</name>
</gene>
<organism evidence="2 3">
    <name type="scientific">Candidatus Merdivivens faecigallinarum</name>
    <dbReference type="NCBI Taxonomy" id="2840871"/>
    <lineage>
        <taxon>Bacteria</taxon>
        <taxon>Pseudomonadati</taxon>
        <taxon>Bacteroidota</taxon>
        <taxon>Bacteroidia</taxon>
        <taxon>Bacteroidales</taxon>
        <taxon>Muribaculaceae</taxon>
        <taxon>Muribaculaceae incertae sedis</taxon>
        <taxon>Candidatus Merdivivens</taxon>
    </lineage>
</organism>
<protein>
    <submittedName>
        <fullName evidence="2">DUF3078 domain-containing protein</fullName>
    </submittedName>
</protein>